<proteinExistence type="predicted"/>
<dbReference type="STRING" id="1334629.MFUL124B02_12535"/>
<feature type="signal peptide" evidence="1">
    <location>
        <begin position="1"/>
        <end position="33"/>
    </location>
</feature>
<evidence type="ECO:0000313" key="3">
    <source>
        <dbReference type="EMBL" id="SEU36307.1"/>
    </source>
</evidence>
<dbReference type="AlphaFoldDB" id="A0A511TGI7"/>
<name>A0A511TGI7_MYXFU</name>
<sequence length="88" mass="9443">MFAKLERQRSLFMLLCTLLVVGLAALSTGETPAALVQDASETTCEETVSLPPSDMTLATSEHSNAACRPTCVGPCWFCLLGVCENRCM</sequence>
<organism evidence="2 5">
    <name type="scientific">Myxococcus fulvus</name>
    <dbReference type="NCBI Taxonomy" id="33"/>
    <lineage>
        <taxon>Bacteria</taxon>
        <taxon>Pseudomonadati</taxon>
        <taxon>Myxococcota</taxon>
        <taxon>Myxococcia</taxon>
        <taxon>Myxococcales</taxon>
        <taxon>Cystobacterineae</taxon>
        <taxon>Myxococcaceae</taxon>
        <taxon>Myxococcus</taxon>
    </lineage>
</organism>
<dbReference type="OrthoDB" id="5383079at2"/>
<evidence type="ECO:0000313" key="4">
    <source>
        <dbReference type="Proteomes" id="UP000183760"/>
    </source>
</evidence>
<protein>
    <submittedName>
        <fullName evidence="2">Uncharacterized protein</fullName>
    </submittedName>
</protein>
<keyword evidence="4" id="KW-1185">Reference proteome</keyword>
<comment type="caution">
    <text evidence="2">The sequence shown here is derived from an EMBL/GenBank/DDBJ whole genome shotgun (WGS) entry which is preliminary data.</text>
</comment>
<evidence type="ECO:0000313" key="2">
    <source>
        <dbReference type="EMBL" id="GEN12773.1"/>
    </source>
</evidence>
<dbReference type="RefSeq" id="WP_074957962.1">
    <property type="nucleotide sequence ID" value="NZ_BJXR01000068.1"/>
</dbReference>
<reference evidence="2 5" key="2">
    <citation type="submission" date="2019-07" db="EMBL/GenBank/DDBJ databases">
        <title>Whole genome shotgun sequence of Myxococcus fulvus NBRC 100333.</title>
        <authorList>
            <person name="Hosoyama A."/>
            <person name="Uohara A."/>
            <person name="Ohji S."/>
            <person name="Ichikawa N."/>
        </authorList>
    </citation>
    <scope>NUCLEOTIDE SEQUENCE [LARGE SCALE GENOMIC DNA]</scope>
    <source>
        <strain evidence="2 5">NBRC 100333</strain>
    </source>
</reference>
<dbReference type="EMBL" id="BJXR01000068">
    <property type="protein sequence ID" value="GEN12773.1"/>
    <property type="molecule type" value="Genomic_DNA"/>
</dbReference>
<evidence type="ECO:0000313" key="5">
    <source>
        <dbReference type="Proteomes" id="UP000321514"/>
    </source>
</evidence>
<feature type="chain" id="PRO_5023016107" evidence="1">
    <location>
        <begin position="34"/>
        <end position="88"/>
    </location>
</feature>
<dbReference type="Proteomes" id="UP000183760">
    <property type="component" value="Unassembled WGS sequence"/>
</dbReference>
<reference evidence="3 4" key="1">
    <citation type="submission" date="2016-10" db="EMBL/GenBank/DDBJ databases">
        <authorList>
            <person name="Varghese N."/>
            <person name="Submissions S."/>
        </authorList>
    </citation>
    <scope>NUCLEOTIDE SEQUENCE [LARGE SCALE GENOMIC DNA]</scope>
    <source>
        <strain evidence="3 4">DSM 16525</strain>
    </source>
</reference>
<evidence type="ECO:0000256" key="1">
    <source>
        <dbReference type="SAM" id="SignalP"/>
    </source>
</evidence>
<accession>A0A511TGI7</accession>
<gene>
    <name evidence="2" type="ORF">MFU01_78100</name>
    <name evidence="3" type="ORF">SAMN05443572_111153</name>
</gene>
<dbReference type="EMBL" id="FOIB01000011">
    <property type="protein sequence ID" value="SEU36307.1"/>
    <property type="molecule type" value="Genomic_DNA"/>
</dbReference>
<dbReference type="Proteomes" id="UP000321514">
    <property type="component" value="Unassembled WGS sequence"/>
</dbReference>
<keyword evidence="1" id="KW-0732">Signal</keyword>